<feature type="region of interest" description="Disordered" evidence="8">
    <location>
        <begin position="1"/>
        <end position="26"/>
    </location>
</feature>
<feature type="region of interest" description="Disordered" evidence="8">
    <location>
        <begin position="528"/>
        <end position="570"/>
    </location>
</feature>
<dbReference type="InterPro" id="IPR003107">
    <property type="entry name" value="HAT"/>
</dbReference>
<gene>
    <name evidence="10" type="primary">PRPF39_2</name>
    <name evidence="10" type="ORF">SK128_012836</name>
</gene>
<dbReference type="Pfam" id="PF23240">
    <property type="entry name" value="HAT_PRP39_N"/>
    <property type="match status" value="1"/>
</dbReference>
<feature type="compositionally biased region" description="Basic and acidic residues" evidence="8">
    <location>
        <begin position="66"/>
        <end position="80"/>
    </location>
</feature>
<dbReference type="InterPro" id="IPR037151">
    <property type="entry name" value="AlkB-like_sf"/>
</dbReference>
<dbReference type="Pfam" id="PF23241">
    <property type="entry name" value="HAT_PRP39_C"/>
    <property type="match status" value="2"/>
</dbReference>
<feature type="domain" description="Alpha-ketoglutarate-dependent dioxygenase AlkB-like" evidence="9">
    <location>
        <begin position="1355"/>
        <end position="1530"/>
    </location>
</feature>
<dbReference type="PANTHER" id="PTHR17204:SF5">
    <property type="entry name" value="PRE-MRNA-PROCESSING FACTOR 39"/>
    <property type="match status" value="1"/>
</dbReference>
<evidence type="ECO:0000256" key="2">
    <source>
        <dbReference type="ARBA" id="ARBA00004123"/>
    </source>
</evidence>
<dbReference type="PANTHER" id="PTHR17204">
    <property type="entry name" value="PRE-MRNA PROCESSING PROTEIN PRP39-RELATED"/>
    <property type="match status" value="1"/>
</dbReference>
<accession>A0AAN8X2X8</accession>
<dbReference type="SMART" id="SM00386">
    <property type="entry name" value="HAT"/>
    <property type="match status" value="6"/>
</dbReference>
<dbReference type="Gene3D" id="2.60.120.590">
    <property type="entry name" value="Alpha-ketoglutarate-dependent dioxygenase AlkB-like"/>
    <property type="match status" value="1"/>
</dbReference>
<dbReference type="Gene3D" id="1.25.40.10">
    <property type="entry name" value="Tetratricopeptide repeat domain"/>
    <property type="match status" value="3"/>
</dbReference>
<dbReference type="InterPro" id="IPR027450">
    <property type="entry name" value="AlkB-like"/>
</dbReference>
<feature type="compositionally biased region" description="Basic and acidic residues" evidence="8">
    <location>
        <begin position="528"/>
        <end position="554"/>
    </location>
</feature>
<dbReference type="GO" id="GO:0005685">
    <property type="term" value="C:U1 snRNP"/>
    <property type="evidence" value="ECO:0007669"/>
    <property type="project" value="TreeGrafter"/>
</dbReference>
<dbReference type="SUPFAM" id="SSF51197">
    <property type="entry name" value="Clavaminate synthase-like"/>
    <property type="match status" value="1"/>
</dbReference>
<dbReference type="GO" id="GO:0030627">
    <property type="term" value="F:pre-mRNA 5'-splice site binding"/>
    <property type="evidence" value="ECO:0007669"/>
    <property type="project" value="TreeGrafter"/>
</dbReference>
<evidence type="ECO:0000256" key="1">
    <source>
        <dbReference type="ARBA" id="ARBA00001954"/>
    </source>
</evidence>
<dbReference type="SUPFAM" id="SSF48452">
    <property type="entry name" value="TPR-like"/>
    <property type="match status" value="3"/>
</dbReference>
<proteinExistence type="inferred from homology"/>
<comment type="caution">
    <text evidence="10">The sequence shown here is derived from an EMBL/GenBank/DDBJ whole genome shotgun (WGS) entry which is preliminary data.</text>
</comment>
<comment type="cofactor">
    <cofactor evidence="1">
        <name>Fe(2+)</name>
        <dbReference type="ChEBI" id="CHEBI:29033"/>
    </cofactor>
</comment>
<evidence type="ECO:0000256" key="7">
    <source>
        <dbReference type="ARBA" id="ARBA00038019"/>
    </source>
</evidence>
<dbReference type="Pfam" id="PF13532">
    <property type="entry name" value="2OG-FeII_Oxy_2"/>
    <property type="match status" value="1"/>
</dbReference>
<keyword evidence="6" id="KW-0539">Nucleus</keyword>
<dbReference type="GO" id="GO:0000243">
    <property type="term" value="C:commitment complex"/>
    <property type="evidence" value="ECO:0007669"/>
    <property type="project" value="TreeGrafter"/>
</dbReference>
<feature type="compositionally biased region" description="Polar residues" evidence="8">
    <location>
        <begin position="38"/>
        <end position="47"/>
    </location>
</feature>
<keyword evidence="5" id="KW-0508">mRNA splicing</keyword>
<name>A0AAN8X2X8_HALRR</name>
<evidence type="ECO:0000259" key="9">
    <source>
        <dbReference type="Pfam" id="PF13532"/>
    </source>
</evidence>
<dbReference type="InterPro" id="IPR011990">
    <property type="entry name" value="TPR-like_helical_dom_sf"/>
</dbReference>
<feature type="compositionally biased region" description="Polar residues" evidence="8">
    <location>
        <begin position="83"/>
        <end position="108"/>
    </location>
</feature>
<dbReference type="Proteomes" id="UP001381693">
    <property type="component" value="Unassembled WGS sequence"/>
</dbReference>
<evidence type="ECO:0000256" key="4">
    <source>
        <dbReference type="ARBA" id="ARBA00022737"/>
    </source>
</evidence>
<dbReference type="GO" id="GO:0071004">
    <property type="term" value="C:U2-type prespliceosome"/>
    <property type="evidence" value="ECO:0007669"/>
    <property type="project" value="TreeGrafter"/>
</dbReference>
<organism evidence="10 11">
    <name type="scientific">Halocaridina rubra</name>
    <name type="common">Hawaiian red shrimp</name>
    <dbReference type="NCBI Taxonomy" id="373956"/>
    <lineage>
        <taxon>Eukaryota</taxon>
        <taxon>Metazoa</taxon>
        <taxon>Ecdysozoa</taxon>
        <taxon>Arthropoda</taxon>
        <taxon>Crustacea</taxon>
        <taxon>Multicrustacea</taxon>
        <taxon>Malacostraca</taxon>
        <taxon>Eumalacostraca</taxon>
        <taxon>Eucarida</taxon>
        <taxon>Decapoda</taxon>
        <taxon>Pleocyemata</taxon>
        <taxon>Caridea</taxon>
        <taxon>Atyoidea</taxon>
        <taxon>Atyidae</taxon>
        <taxon>Halocaridina</taxon>
    </lineage>
</organism>
<keyword evidence="4" id="KW-0677">Repeat</keyword>
<dbReference type="EMBL" id="JAXCGZ010015144">
    <property type="protein sequence ID" value="KAK7071105.1"/>
    <property type="molecule type" value="Genomic_DNA"/>
</dbReference>
<protein>
    <submittedName>
        <fullName evidence="10">PRP39 pre-mRNA processing factor 39</fullName>
    </submittedName>
</protein>
<evidence type="ECO:0000313" key="10">
    <source>
        <dbReference type="EMBL" id="KAK7071105.1"/>
    </source>
</evidence>
<keyword evidence="3" id="KW-0507">mRNA processing</keyword>
<feature type="compositionally biased region" description="Polar residues" evidence="8">
    <location>
        <begin position="556"/>
        <end position="570"/>
    </location>
</feature>
<comment type="subcellular location">
    <subcellularLocation>
        <location evidence="2">Nucleus</location>
    </subcellularLocation>
</comment>
<evidence type="ECO:0000256" key="6">
    <source>
        <dbReference type="ARBA" id="ARBA00023242"/>
    </source>
</evidence>
<dbReference type="InterPro" id="IPR059164">
    <property type="entry name" value="HAT_PRP39_C"/>
</dbReference>
<reference evidence="10 11" key="1">
    <citation type="submission" date="2023-11" db="EMBL/GenBank/DDBJ databases">
        <title>Halocaridina rubra genome assembly.</title>
        <authorList>
            <person name="Smith C."/>
        </authorList>
    </citation>
    <scope>NUCLEOTIDE SEQUENCE [LARGE SCALE GENOMIC DNA]</scope>
    <source>
        <strain evidence="10">EP-1</strain>
        <tissue evidence="10">Whole</tissue>
    </source>
</reference>
<sequence length="1540" mass="175295">MTESTREGIQSTNAKIDPPNSVVRSAEDVSQFLALQKQMASKNSQNIAGGERKNEIAETNAGIQSEKMDSVVQDDHDARGGKSRNNTAITHSKTYPKPNHSTSVSDKSTIPALETPKLVDPAELEKETQKYYEEVLGVTRSEEGERPSSPGKAAISSDQVASITKKFDLADVEKEKEKSQQEQIQTAWSILHQYWEFVRENPYDFNGWTYLLTHVENMDSIEAARSAFDGFLPLYPYCFAYWKRLSDIELKHKELERSLGVLLIGTQCIPFCMDLWMPLLNNFISYAKEKALPPGCVRELYEYGLKAMGISWQSSSFWEGCISYELHAGNLVAVMLLYRRLLGTPTKLYNKHWDHFLALVRDHHPRNLLSVEDYEALRKQTCEELKVKYTPTRLLPPKSLKKTPQPEDKLSSRMKEKLLATYIKTHESNEKQVDKRWKYEERIKRPYFHIKSLDKKQIKNWKDYLEYELKEGDPVRIVSLFERCLVSCAMYEDFWCQYAVYLEKHVQNIIDGKYKDYKEPVFGKNISDESEKEKVENEYENSENKDSVSDKEGSEIISNDNIPSDSVSDVQVNNKSHNVDVKNVDINADSLVRGSGTEEQDSNGNVVVIDRSSVEQSKSDVVGEQNSDANSGGAKTVASDQSTVPAEPLTIEQIKCRLCANLSLDERVLKCALLTPMWIMTGVSWEDVRQIYRRGAWIHCPSKPSLLMQWAEFEEMQGNLETARELLNTVIAKYPTLLKGRMHLIELERRAGCYSRVEELYGEASQIFTASRQRSWLAIKYARFLFKVLMEPDRALAVLRKALKKDRGYVHLYHHVFDICYQRQPLDCQGVLASVLLALSSKDLPVEDKYWFAYKRAQFLREHGSMLELKAAMKEEEELKEQAGLNVPKEIKGSSKKGKETLKKEEEEKKPEVDAKSDESEKKEEKPAAAASSESSNPVPDPLAAVPHILPPPPTQQFPVPFFASDGAITYSPMEGYGYGHTDPGQILPTAQEVVQGGPTQANDEINKKDYHNVPPSWEIGATMGSYGYGTSGDYQWGQQSGHRDYENLVSKGYPTHMRDHETEEPKPTIPIKIDHLRKDHIILPDLTQPPPGLIGPPRPSNRVLLPTPPGVQGPPNKTLLPTPSGMPGNFSRPPPSLGMGPPGLLPPGYGPPGGFQDSFPPGEEHRRIYPEDSSAFAKRPPPRDFCKAIKETKHEFFSGHKVADRREKAVQGMMKSNDEPPSKMPNHGFNDLQGYRAEFDNNYTLSPGPSAPPSHRANFGTYGDDYNEVCSQGRRENEPLDRLSEERKTYDIENSRLNDPNRYSLREENYDSSIPREMTRSETELMCVNVPDWLIKEGGELRLSDTNNGTSIIRYWPSFMTTQGHPVLFRVLRKKMKWYQRRALVEGQWHNLPHLLSWIGPFDYSYSGMTLEKNTDWLPEIVDLLHRLIKFTDHQYNCCYMALYRNGYDNAAWTSEDHVALRKNPSIASVSLGATRVFEMRMRNGSGYLQFPLFPGSLLLMEGATQEDWSHQLPKQPNVAGERIHLIFRKFYMIEGVTV</sequence>
<comment type="similarity">
    <text evidence="7">Belongs to the PRP39 family.</text>
</comment>
<evidence type="ECO:0000313" key="11">
    <source>
        <dbReference type="Proteomes" id="UP001381693"/>
    </source>
</evidence>
<feature type="region of interest" description="Disordered" evidence="8">
    <location>
        <begin position="613"/>
        <end position="643"/>
    </location>
</feature>
<feature type="region of interest" description="Disordered" evidence="8">
    <location>
        <begin position="880"/>
        <end position="953"/>
    </location>
</feature>
<evidence type="ECO:0000256" key="8">
    <source>
        <dbReference type="SAM" id="MobiDB-lite"/>
    </source>
</evidence>
<evidence type="ECO:0000256" key="5">
    <source>
        <dbReference type="ARBA" id="ARBA00023187"/>
    </source>
</evidence>
<keyword evidence="11" id="KW-1185">Reference proteome</keyword>
<dbReference type="GO" id="GO:0000395">
    <property type="term" value="P:mRNA 5'-splice site recognition"/>
    <property type="evidence" value="ECO:0007669"/>
    <property type="project" value="TreeGrafter"/>
</dbReference>
<feature type="compositionally biased region" description="Basic and acidic residues" evidence="8">
    <location>
        <begin position="889"/>
        <end position="927"/>
    </location>
</feature>
<feature type="region of interest" description="Disordered" evidence="8">
    <location>
        <begin position="38"/>
        <end position="108"/>
    </location>
</feature>
<evidence type="ECO:0000256" key="3">
    <source>
        <dbReference type="ARBA" id="ARBA00022664"/>
    </source>
</evidence>